<evidence type="ECO:0000313" key="3">
    <source>
        <dbReference type="Proteomes" id="UP000182660"/>
    </source>
</evidence>
<comment type="caution">
    <text evidence="2">The sequence shown here is derived from an EMBL/GenBank/DDBJ whole genome shotgun (WGS) entry which is preliminary data.</text>
</comment>
<evidence type="ECO:0000313" key="2">
    <source>
        <dbReference type="EMBL" id="SGY91222.1"/>
    </source>
</evidence>
<feature type="compositionally biased region" description="Basic and acidic residues" evidence="1">
    <location>
        <begin position="47"/>
        <end position="68"/>
    </location>
</feature>
<feature type="region of interest" description="Disordered" evidence="1">
    <location>
        <begin position="25"/>
        <end position="68"/>
    </location>
</feature>
<organism evidence="2 3">
    <name type="scientific">Moritella viscosa</name>
    <dbReference type="NCBI Taxonomy" id="80854"/>
    <lineage>
        <taxon>Bacteria</taxon>
        <taxon>Pseudomonadati</taxon>
        <taxon>Pseudomonadota</taxon>
        <taxon>Gammaproteobacteria</taxon>
        <taxon>Alteromonadales</taxon>
        <taxon>Moritellaceae</taxon>
        <taxon>Moritella</taxon>
    </lineage>
</organism>
<keyword evidence="3" id="KW-1185">Reference proteome</keyword>
<feature type="compositionally biased region" description="Polar residues" evidence="1">
    <location>
        <begin position="31"/>
        <end position="46"/>
    </location>
</feature>
<proteinExistence type="predicted"/>
<dbReference type="RefSeq" id="WP_139291672.1">
    <property type="nucleotide sequence ID" value="NZ_CAWQZC010000144.1"/>
</dbReference>
<dbReference type="EMBL" id="FPLJ01000051">
    <property type="protein sequence ID" value="SGY91222.1"/>
    <property type="molecule type" value="Genomic_DNA"/>
</dbReference>
<reference evidence="2 3" key="1">
    <citation type="submission" date="2016-11" db="EMBL/GenBank/DDBJ databases">
        <authorList>
            <person name="Klemetsen T."/>
        </authorList>
    </citation>
    <scope>NUCLEOTIDE SEQUENCE [LARGE SCALE GENOMIC DNA]</scope>
    <source>
        <strain evidence="2">MT 2528</strain>
    </source>
</reference>
<evidence type="ECO:0000256" key="1">
    <source>
        <dbReference type="SAM" id="MobiDB-lite"/>
    </source>
</evidence>
<sequence>MSRKTNNTNKITDVKADTTVVVDDTNVDSTSVELTNEQVSDSPTDTPTDKVVEDKPANDKQAEPEKHDHFSNIVLSGKGKKLSPKTTNHVFFDIAEHDEEGELYIRLSGNEGGGLHSKEWINLSKLFAILDEQVDKPFKSTTLKPAFKGASANNAGFLAGVLRSDDIGLIVQSGTSVFLHVLADNYEEKKAKLLALT</sequence>
<accession>A0ABY1HCD7</accession>
<gene>
    <name evidence="2" type="ORF">MT2528_2114</name>
</gene>
<name>A0ABY1HCD7_9GAMM</name>
<protein>
    <submittedName>
        <fullName evidence="2">Uncharacterized protein</fullName>
    </submittedName>
</protein>
<dbReference type="Proteomes" id="UP000182660">
    <property type="component" value="Unassembled WGS sequence"/>
</dbReference>
<dbReference type="GeneID" id="61296012"/>